<keyword evidence="3" id="KW-1185">Reference proteome</keyword>
<sequence>MNWNDSWVWALIALLLAGMELMLGAGSFVFLALAAAALGGAVLAAFGGSIVLQLIGVGLLAGALVPLTIKRLGRHTTPAATGYGTTGTGVEHGRYYLTHLRDFDHATVITLKGDSFRVRDLHAPHRIIAPGTEVRLDHFEGTTAIVTLEAAAVIPDMSTNDTPREPL</sequence>
<feature type="transmembrane region" description="Helical" evidence="1">
    <location>
        <begin position="44"/>
        <end position="65"/>
    </location>
</feature>
<evidence type="ECO:0000313" key="3">
    <source>
        <dbReference type="Proteomes" id="UP001165678"/>
    </source>
</evidence>
<dbReference type="AlphaFoldDB" id="A0AA41ZHF8"/>
<organism evidence="2 3">
    <name type="scientific">Larsenimonas rhizosphaerae</name>
    <dbReference type="NCBI Taxonomy" id="2944682"/>
    <lineage>
        <taxon>Bacteria</taxon>
        <taxon>Pseudomonadati</taxon>
        <taxon>Pseudomonadota</taxon>
        <taxon>Gammaproteobacteria</taxon>
        <taxon>Oceanospirillales</taxon>
        <taxon>Halomonadaceae</taxon>
        <taxon>Larsenimonas</taxon>
    </lineage>
</organism>
<dbReference type="EMBL" id="JAPIVE010000002">
    <property type="protein sequence ID" value="MCX2524204.1"/>
    <property type="molecule type" value="Genomic_DNA"/>
</dbReference>
<keyword evidence="1" id="KW-1133">Transmembrane helix</keyword>
<protein>
    <submittedName>
        <fullName evidence="2">Nodulation efficiency, NfeD-like protein</fullName>
    </submittedName>
</protein>
<evidence type="ECO:0000313" key="2">
    <source>
        <dbReference type="EMBL" id="MCX2524204.1"/>
    </source>
</evidence>
<name>A0AA41ZHF8_9GAMM</name>
<proteinExistence type="predicted"/>
<keyword evidence="1" id="KW-0812">Transmembrane</keyword>
<gene>
    <name evidence="2" type="ORF">OQ287_08120</name>
</gene>
<dbReference type="RefSeq" id="WP_250935121.1">
    <property type="nucleotide sequence ID" value="NZ_JAMLJK010000001.1"/>
</dbReference>
<evidence type="ECO:0000256" key="1">
    <source>
        <dbReference type="SAM" id="Phobius"/>
    </source>
</evidence>
<keyword evidence="1" id="KW-0472">Membrane</keyword>
<reference evidence="2" key="1">
    <citation type="submission" date="2022-11" db="EMBL/GenBank/DDBJ databases">
        <title>Larsenimonas rhizosphaerae sp. nov., isolated from a tidal mudflat.</title>
        <authorList>
            <person name="Lee S.D."/>
            <person name="Kim I.S."/>
        </authorList>
    </citation>
    <scope>NUCLEOTIDE SEQUENCE</scope>
    <source>
        <strain evidence="2">GH2-1</strain>
    </source>
</reference>
<comment type="caution">
    <text evidence="2">The sequence shown here is derived from an EMBL/GenBank/DDBJ whole genome shotgun (WGS) entry which is preliminary data.</text>
</comment>
<dbReference type="Proteomes" id="UP001165678">
    <property type="component" value="Unassembled WGS sequence"/>
</dbReference>
<accession>A0AA41ZHF8</accession>